<dbReference type="AlphaFoldDB" id="A0A195FSI1"/>
<organism evidence="2 3">
    <name type="scientific">Trachymyrmex septentrionalis</name>
    <dbReference type="NCBI Taxonomy" id="34720"/>
    <lineage>
        <taxon>Eukaryota</taxon>
        <taxon>Metazoa</taxon>
        <taxon>Ecdysozoa</taxon>
        <taxon>Arthropoda</taxon>
        <taxon>Hexapoda</taxon>
        <taxon>Insecta</taxon>
        <taxon>Pterygota</taxon>
        <taxon>Neoptera</taxon>
        <taxon>Endopterygota</taxon>
        <taxon>Hymenoptera</taxon>
        <taxon>Apocrita</taxon>
        <taxon>Aculeata</taxon>
        <taxon>Formicoidea</taxon>
        <taxon>Formicidae</taxon>
        <taxon>Myrmicinae</taxon>
        <taxon>Trachymyrmex</taxon>
    </lineage>
</organism>
<evidence type="ECO:0000256" key="1">
    <source>
        <dbReference type="SAM" id="MobiDB-lite"/>
    </source>
</evidence>
<reference evidence="2 3" key="1">
    <citation type="submission" date="2016-03" db="EMBL/GenBank/DDBJ databases">
        <title>Trachymyrmex septentrionalis WGS genome.</title>
        <authorList>
            <person name="Nygaard S."/>
            <person name="Hu H."/>
            <person name="Boomsma J."/>
            <person name="Zhang G."/>
        </authorList>
    </citation>
    <scope>NUCLEOTIDE SEQUENCE [LARGE SCALE GENOMIC DNA]</scope>
    <source>
        <strain evidence="2">Tsep2-gDNA-1</strain>
        <tissue evidence="2">Whole body</tissue>
    </source>
</reference>
<feature type="region of interest" description="Disordered" evidence="1">
    <location>
        <begin position="53"/>
        <end position="86"/>
    </location>
</feature>
<name>A0A195FSI1_9HYME</name>
<evidence type="ECO:0000313" key="3">
    <source>
        <dbReference type="Proteomes" id="UP000078541"/>
    </source>
</evidence>
<dbReference type="Proteomes" id="UP000078541">
    <property type="component" value="Unassembled WGS sequence"/>
</dbReference>
<sequence length="145" mass="17078">IKMSMEIDEKQKSEKMQMLMNIIDELYMTSFNITNQIYSLYVESKKVQSEIKALESRNENHSSQNYLSESTNKSSDESNMSHNDESTFAALSKNKRLLELEIELKSSTIAILQQQIYIKLLHEEKIENLHNRLMMHNKKETLLIF</sequence>
<gene>
    <name evidence="2" type="ORF">ALC56_01806</name>
</gene>
<feature type="non-terminal residue" evidence="2">
    <location>
        <position position="1"/>
    </location>
</feature>
<proteinExistence type="predicted"/>
<accession>A0A195FSI1</accession>
<evidence type="ECO:0000313" key="2">
    <source>
        <dbReference type="EMBL" id="KYN43545.1"/>
    </source>
</evidence>
<keyword evidence="3" id="KW-1185">Reference proteome</keyword>
<dbReference type="EMBL" id="KQ981276">
    <property type="protein sequence ID" value="KYN43545.1"/>
    <property type="molecule type" value="Genomic_DNA"/>
</dbReference>
<feature type="compositionally biased region" description="Polar residues" evidence="1">
    <location>
        <begin position="61"/>
        <end position="81"/>
    </location>
</feature>
<protein>
    <submittedName>
        <fullName evidence="2">Uncharacterized protein</fullName>
    </submittedName>
</protein>